<reference evidence="1" key="1">
    <citation type="submission" date="2023-10" db="EMBL/GenBank/DDBJ databases">
        <title>Genome assembly of Pristionchus species.</title>
        <authorList>
            <person name="Yoshida K."/>
            <person name="Sommer R.J."/>
        </authorList>
    </citation>
    <scope>NUCLEOTIDE SEQUENCE</scope>
    <source>
        <strain evidence="1">RS5133</strain>
    </source>
</reference>
<evidence type="ECO:0000313" key="2">
    <source>
        <dbReference type="Proteomes" id="UP001432322"/>
    </source>
</evidence>
<protein>
    <submittedName>
        <fullName evidence="1">Uncharacterized protein</fullName>
    </submittedName>
</protein>
<organism evidence="1 2">
    <name type="scientific">Pristionchus fissidentatus</name>
    <dbReference type="NCBI Taxonomy" id="1538716"/>
    <lineage>
        <taxon>Eukaryota</taxon>
        <taxon>Metazoa</taxon>
        <taxon>Ecdysozoa</taxon>
        <taxon>Nematoda</taxon>
        <taxon>Chromadorea</taxon>
        <taxon>Rhabditida</taxon>
        <taxon>Rhabditina</taxon>
        <taxon>Diplogasteromorpha</taxon>
        <taxon>Diplogasteroidea</taxon>
        <taxon>Neodiplogasteridae</taxon>
        <taxon>Pristionchus</taxon>
    </lineage>
</organism>
<comment type="caution">
    <text evidence="1">The sequence shown here is derived from an EMBL/GenBank/DDBJ whole genome shotgun (WGS) entry which is preliminary data.</text>
</comment>
<feature type="non-terminal residue" evidence="1">
    <location>
        <position position="106"/>
    </location>
</feature>
<keyword evidence="2" id="KW-1185">Reference proteome</keyword>
<evidence type="ECO:0000313" key="1">
    <source>
        <dbReference type="EMBL" id="GMT11431.1"/>
    </source>
</evidence>
<accession>A0AAV5UVY5</accession>
<dbReference type="AlphaFoldDB" id="A0AAV5UVY5"/>
<proteinExistence type="predicted"/>
<gene>
    <name evidence="1" type="ORF">PFISCL1PPCAC_2728</name>
</gene>
<name>A0AAV5UVY5_9BILA</name>
<sequence>FKSRFSFSSFYRAEQIAFAARKDEIIRIHLSRYPLVGCLEKLRHAKSTDHYDTITQAISTLEARKEKRDKFEFSFDGGKIVCELFTDVEGVKAVLDELFYDEDSGY</sequence>
<dbReference type="EMBL" id="BTSY01000001">
    <property type="protein sequence ID" value="GMT11431.1"/>
    <property type="molecule type" value="Genomic_DNA"/>
</dbReference>
<dbReference type="Proteomes" id="UP001432322">
    <property type="component" value="Unassembled WGS sequence"/>
</dbReference>
<feature type="non-terminal residue" evidence="1">
    <location>
        <position position="1"/>
    </location>
</feature>